<dbReference type="EMBL" id="JANPWB010000009">
    <property type="protein sequence ID" value="KAJ1151752.1"/>
    <property type="molecule type" value="Genomic_DNA"/>
</dbReference>
<name>A0AAV7RGI1_PLEWA</name>
<dbReference type="Proteomes" id="UP001066276">
    <property type="component" value="Chromosome 5"/>
</dbReference>
<dbReference type="AlphaFoldDB" id="A0AAV7RGI1"/>
<organism evidence="2 3">
    <name type="scientific">Pleurodeles waltl</name>
    <name type="common">Iberian ribbed newt</name>
    <dbReference type="NCBI Taxonomy" id="8319"/>
    <lineage>
        <taxon>Eukaryota</taxon>
        <taxon>Metazoa</taxon>
        <taxon>Chordata</taxon>
        <taxon>Craniata</taxon>
        <taxon>Vertebrata</taxon>
        <taxon>Euteleostomi</taxon>
        <taxon>Amphibia</taxon>
        <taxon>Batrachia</taxon>
        <taxon>Caudata</taxon>
        <taxon>Salamandroidea</taxon>
        <taxon>Salamandridae</taxon>
        <taxon>Pleurodelinae</taxon>
        <taxon>Pleurodeles</taxon>
    </lineage>
</organism>
<evidence type="ECO:0000256" key="1">
    <source>
        <dbReference type="SAM" id="MobiDB-lite"/>
    </source>
</evidence>
<gene>
    <name evidence="2" type="ORF">NDU88_004532</name>
</gene>
<keyword evidence="3" id="KW-1185">Reference proteome</keyword>
<accession>A0AAV7RGI1</accession>
<feature type="region of interest" description="Disordered" evidence="1">
    <location>
        <begin position="84"/>
        <end position="111"/>
    </location>
</feature>
<protein>
    <submittedName>
        <fullName evidence="2">Uncharacterized protein</fullName>
    </submittedName>
</protein>
<proteinExistence type="predicted"/>
<evidence type="ECO:0000313" key="3">
    <source>
        <dbReference type="Proteomes" id="UP001066276"/>
    </source>
</evidence>
<comment type="caution">
    <text evidence="2">The sequence shown here is derived from an EMBL/GenBank/DDBJ whole genome shotgun (WGS) entry which is preliminary data.</text>
</comment>
<evidence type="ECO:0000313" key="2">
    <source>
        <dbReference type="EMBL" id="KAJ1151752.1"/>
    </source>
</evidence>
<feature type="region of interest" description="Disordered" evidence="1">
    <location>
        <begin position="28"/>
        <end position="60"/>
    </location>
</feature>
<reference evidence="2" key="1">
    <citation type="journal article" date="2022" name="bioRxiv">
        <title>Sequencing and chromosome-scale assembly of the giantPleurodeles waltlgenome.</title>
        <authorList>
            <person name="Brown T."/>
            <person name="Elewa A."/>
            <person name="Iarovenko S."/>
            <person name="Subramanian E."/>
            <person name="Araus A.J."/>
            <person name="Petzold A."/>
            <person name="Susuki M."/>
            <person name="Suzuki K.-i.T."/>
            <person name="Hayashi T."/>
            <person name="Toyoda A."/>
            <person name="Oliveira C."/>
            <person name="Osipova E."/>
            <person name="Leigh N.D."/>
            <person name="Simon A."/>
            <person name="Yun M.H."/>
        </authorList>
    </citation>
    <scope>NUCLEOTIDE SEQUENCE</scope>
    <source>
        <strain evidence="2">20211129_DDA</strain>
        <tissue evidence="2">Liver</tissue>
    </source>
</reference>
<sequence length="111" mass="11666">MRCPQPSTFKQINKTPRIFCFRQAGHGGLRRGRSSLGAPPAVPGGVARTHSDRLDVPPGRSKRGIQAVAETGGSIRRETPALGVCRAGAPPGANGFGEDSPAAESRQSQHR</sequence>